<keyword evidence="2" id="KW-0645">Protease</keyword>
<sequence>MSDSTHPPIAAKRPFSFTHHGITVTDDYAWLRDPGYPEVKDEDILSYVKAENAWFEAQMKGQEGAVDALFEEMRGRIKEADSSVPQKDGEWEYWIEFEEGAEYKKWWRRPVGGGPDQLILDEVALAAGKEYFRLGALTVSRDGRLLAYSVDDNGSERFTVRFRDLATDAECDDAITGTRAPWGNDAVEGTVGNIVFTTDGSALVYGRADENWRTRTLLMHRLGTPQSEDVTLYFEEDIGFSVGCALSANERWLIFSATDHETSELRLVPANDPCAEPLLVKPRQKGVEYDVDERDGLLYVLTNDTHQNFRLATAPLESPGSWTTLIEGSEESYLTDCELFADFYVLEGRRGGLDFIELRYYDDPQRVEPIAFPEASYTAGLGSNPEWQTGVLRLSYASMVSPATTFDYHVTDKRLEPRKVQEIPSGYDRDLYATERLEIEVRDGVKVPVSVMYRKDRDALNGGAGGPLHLYAYGAYGIAVPPGFSTTRLSLVDRGFAYAIAHIRGGDDLGRQWYLDGKLEKRTNTFNDFVDVARGLVEHGFTSAGKLTASGGSAGGELMGAVINQAPELFGAIVADVPFVDVLNTMLDETLPLTPGEWPEWGNPIESKDAFELIRSYSPYDQVSARAYPSMMVTAGLNDPRVTYWEPAKWVAKLREMKTDDNLLIMKTNMGAGHGGKSGRFEGIRETAEEMAFILWQMGVPVEDAA</sequence>
<name>A0ABS0MZP6_9SPHN</name>
<evidence type="ECO:0000259" key="6">
    <source>
        <dbReference type="Pfam" id="PF02897"/>
    </source>
</evidence>
<evidence type="ECO:0000313" key="8">
    <source>
        <dbReference type="Proteomes" id="UP000602442"/>
    </source>
</evidence>
<evidence type="ECO:0000259" key="5">
    <source>
        <dbReference type="Pfam" id="PF00326"/>
    </source>
</evidence>
<comment type="similarity">
    <text evidence="1">Belongs to the peptidase S9A family.</text>
</comment>
<dbReference type="Proteomes" id="UP000602442">
    <property type="component" value="Unassembled WGS sequence"/>
</dbReference>
<dbReference type="InterPro" id="IPR023302">
    <property type="entry name" value="Pept_S9A_N"/>
</dbReference>
<evidence type="ECO:0000256" key="4">
    <source>
        <dbReference type="ARBA" id="ARBA00022825"/>
    </source>
</evidence>
<comment type="caution">
    <text evidence="7">The sequence shown here is derived from an EMBL/GenBank/DDBJ whole genome shotgun (WGS) entry which is preliminary data.</text>
</comment>
<dbReference type="InterPro" id="IPR029058">
    <property type="entry name" value="AB_hydrolase_fold"/>
</dbReference>
<dbReference type="EMBL" id="JAEANY010000001">
    <property type="protein sequence ID" value="MBH5321186.1"/>
    <property type="molecule type" value="Genomic_DNA"/>
</dbReference>
<dbReference type="InterPro" id="IPR001375">
    <property type="entry name" value="Peptidase_S9_cat"/>
</dbReference>
<evidence type="ECO:0000256" key="3">
    <source>
        <dbReference type="ARBA" id="ARBA00022801"/>
    </source>
</evidence>
<dbReference type="Pfam" id="PF02897">
    <property type="entry name" value="Peptidase_S9_N"/>
    <property type="match status" value="1"/>
</dbReference>
<keyword evidence="3" id="KW-0378">Hydrolase</keyword>
<evidence type="ECO:0000256" key="1">
    <source>
        <dbReference type="ARBA" id="ARBA00005228"/>
    </source>
</evidence>
<dbReference type="PRINTS" id="PR00862">
    <property type="entry name" value="PROLIGOPTASE"/>
</dbReference>
<proteinExistence type="inferred from homology"/>
<dbReference type="PANTHER" id="PTHR11757:SF19">
    <property type="entry name" value="PROLYL ENDOPEPTIDASE-LIKE"/>
    <property type="match status" value="1"/>
</dbReference>
<evidence type="ECO:0000313" key="7">
    <source>
        <dbReference type="EMBL" id="MBH5321186.1"/>
    </source>
</evidence>
<feature type="domain" description="Peptidase S9A N-terminal" evidence="6">
    <location>
        <begin position="7"/>
        <end position="420"/>
    </location>
</feature>
<keyword evidence="4" id="KW-0720">Serine protease</keyword>
<dbReference type="SUPFAM" id="SSF50993">
    <property type="entry name" value="Peptidase/esterase 'gauge' domain"/>
    <property type="match status" value="1"/>
</dbReference>
<protein>
    <submittedName>
        <fullName evidence="7">S9 family peptidase</fullName>
    </submittedName>
</protein>
<feature type="domain" description="Peptidase S9 prolyl oligopeptidase catalytic" evidence="5">
    <location>
        <begin position="484"/>
        <end position="699"/>
    </location>
</feature>
<dbReference type="SUPFAM" id="SSF53474">
    <property type="entry name" value="alpha/beta-Hydrolases"/>
    <property type="match status" value="1"/>
</dbReference>
<dbReference type="PANTHER" id="PTHR11757">
    <property type="entry name" value="PROTEASE FAMILY S9A OLIGOPEPTIDASE"/>
    <property type="match status" value="1"/>
</dbReference>
<dbReference type="Gene3D" id="3.40.50.1820">
    <property type="entry name" value="alpha/beta hydrolase"/>
    <property type="match status" value="1"/>
</dbReference>
<accession>A0ABS0MZP6</accession>
<dbReference type="InterPro" id="IPR002470">
    <property type="entry name" value="Peptidase_S9A"/>
</dbReference>
<dbReference type="Gene3D" id="2.130.10.120">
    <property type="entry name" value="Prolyl oligopeptidase, N-terminal domain"/>
    <property type="match status" value="1"/>
</dbReference>
<dbReference type="Pfam" id="PF00326">
    <property type="entry name" value="Peptidase_S9"/>
    <property type="match status" value="1"/>
</dbReference>
<organism evidence="7 8">
    <name type="scientific">Aurantiacibacter sediminis</name>
    <dbReference type="NCBI Taxonomy" id="2793064"/>
    <lineage>
        <taxon>Bacteria</taxon>
        <taxon>Pseudomonadati</taxon>
        <taxon>Pseudomonadota</taxon>
        <taxon>Alphaproteobacteria</taxon>
        <taxon>Sphingomonadales</taxon>
        <taxon>Erythrobacteraceae</taxon>
        <taxon>Aurantiacibacter</taxon>
    </lineage>
</organism>
<reference evidence="7 8" key="1">
    <citation type="submission" date="2020-11" db="EMBL/GenBank/DDBJ databases">
        <title>Erythrobacter sediminis sp. nov., a marine bacterium from a tidal flat of Garorim Bay.</title>
        <authorList>
            <person name="Kim D."/>
            <person name="Yoo Y."/>
            <person name="Kim J.-J."/>
        </authorList>
    </citation>
    <scope>NUCLEOTIDE SEQUENCE [LARGE SCALE GENOMIC DNA]</scope>
    <source>
        <strain evidence="7 8">JGD-13</strain>
    </source>
</reference>
<gene>
    <name evidence="7" type="ORF">I5L03_01145</name>
</gene>
<dbReference type="RefSeq" id="WP_197919872.1">
    <property type="nucleotide sequence ID" value="NZ_CAWPTA010000006.1"/>
</dbReference>
<keyword evidence="8" id="KW-1185">Reference proteome</keyword>
<dbReference type="InterPro" id="IPR051543">
    <property type="entry name" value="Serine_Peptidase_S9A"/>
</dbReference>
<evidence type="ECO:0000256" key="2">
    <source>
        <dbReference type="ARBA" id="ARBA00022670"/>
    </source>
</evidence>